<proteinExistence type="predicted"/>
<evidence type="ECO:0000313" key="5">
    <source>
        <dbReference type="EMBL" id="ABY48896.1"/>
    </source>
</evidence>
<evidence type="ECO:0000256" key="2">
    <source>
        <dbReference type="ARBA" id="ARBA00022750"/>
    </source>
</evidence>
<dbReference type="PROSITE" id="PS00141">
    <property type="entry name" value="ASP_PROTEASE"/>
    <property type="match status" value="1"/>
</dbReference>
<dbReference type="InterPro" id="IPR001969">
    <property type="entry name" value="Aspartic_peptidase_AS"/>
</dbReference>
<dbReference type="Pfam" id="PF00077">
    <property type="entry name" value="RVP"/>
    <property type="match status" value="1"/>
</dbReference>
<dbReference type="AlphaFoldDB" id="E6Y2W4"/>
<dbReference type="EMBL" id="EU024534">
    <property type="protein sequence ID" value="ABY48896.1"/>
    <property type="molecule type" value="Genomic_DNA"/>
</dbReference>
<dbReference type="InterPro" id="IPR001995">
    <property type="entry name" value="Peptidase_A2_cat"/>
</dbReference>
<dbReference type="InterPro" id="IPR051592">
    <property type="entry name" value="HERV-K_Pro_peptidase_A2"/>
</dbReference>
<dbReference type="GO" id="GO:0004190">
    <property type="term" value="F:aspartic-type endopeptidase activity"/>
    <property type="evidence" value="ECO:0007669"/>
    <property type="project" value="UniProtKB-KW"/>
</dbReference>
<name>E6Y2W4_NOTEU</name>
<organism evidence="5">
    <name type="scientific">Notamacropus eugenii</name>
    <name type="common">Tammar wallaby</name>
    <name type="synonym">Macropus eugenii</name>
    <dbReference type="NCBI Taxonomy" id="9315"/>
    <lineage>
        <taxon>Eukaryota</taxon>
        <taxon>Metazoa</taxon>
        <taxon>Chordata</taxon>
        <taxon>Craniata</taxon>
        <taxon>Vertebrata</taxon>
        <taxon>Euteleostomi</taxon>
        <taxon>Mammalia</taxon>
        <taxon>Metatheria</taxon>
        <taxon>Diprotodontia</taxon>
        <taxon>Macropodidae</taxon>
        <taxon>Notamacropus</taxon>
    </lineage>
</organism>
<dbReference type="InterPro" id="IPR018061">
    <property type="entry name" value="Retropepsins"/>
</dbReference>
<keyword evidence="3" id="KW-0378">Hydrolase</keyword>
<dbReference type="SUPFAM" id="SSF50630">
    <property type="entry name" value="Acid proteases"/>
    <property type="match status" value="1"/>
</dbReference>
<accession>E6Y2W4</accession>
<feature type="domain" description="Peptidase A2" evidence="4">
    <location>
        <begin position="1"/>
        <end position="76"/>
    </location>
</feature>
<evidence type="ECO:0000256" key="1">
    <source>
        <dbReference type="ARBA" id="ARBA00022670"/>
    </source>
</evidence>
<evidence type="ECO:0000256" key="3">
    <source>
        <dbReference type="ARBA" id="ARBA00022801"/>
    </source>
</evidence>
<reference evidence="5" key="1">
    <citation type="submission" date="2007-07" db="EMBL/GenBank/DDBJ databases">
        <title>An Ultra-conserved, Active Retrovirus Defies the Centromere Paradox in Vertebrates.</title>
        <authorList>
            <person name="Ferreri G.C."/>
            <person name="Carone D.M."/>
            <person name="Brown J.D."/>
            <person name="Obergfell C."/>
            <person name="O'Neill M.J."/>
            <person name="O'Neill R.J."/>
        </authorList>
    </citation>
    <scope>NUCLEOTIDE SEQUENCE</scope>
    <source>
        <strain evidence="5">KERV.A4</strain>
    </source>
</reference>
<keyword evidence="2" id="KW-0064">Aspartyl protease</keyword>
<dbReference type="PANTHER" id="PTHR19422:SF123">
    <property type="entry name" value="RT1 CLASS I, LOCUS CE15"/>
    <property type="match status" value="1"/>
</dbReference>
<dbReference type="GO" id="GO:0006508">
    <property type="term" value="P:proteolysis"/>
    <property type="evidence" value="ECO:0007669"/>
    <property type="project" value="UniProtKB-KW"/>
</dbReference>
<keyword evidence="1" id="KW-0645">Protease</keyword>
<dbReference type="Gene3D" id="2.40.70.10">
    <property type="entry name" value="Acid Proteases"/>
    <property type="match status" value="1"/>
</dbReference>
<sequence length="87" mass="9910">MTGLLDTGADRTCLSSRSVPRHWKLKESQRPVWGIGGCQNTLETMHPVKWEAEDRQGTVWPLVIPGLSFNIWGRDIMSRLGMRLSNF</sequence>
<dbReference type="PROSITE" id="PS50175">
    <property type="entry name" value="ASP_PROT_RETROV"/>
    <property type="match status" value="1"/>
</dbReference>
<dbReference type="PANTHER" id="PTHR19422">
    <property type="entry name" value="GAG RETROVIRAL POLYPROTEIN"/>
    <property type="match status" value="1"/>
</dbReference>
<dbReference type="InterPro" id="IPR021109">
    <property type="entry name" value="Peptidase_aspartic_dom_sf"/>
</dbReference>
<protein>
    <submittedName>
        <fullName evidence="5">Pro</fullName>
    </submittedName>
</protein>
<evidence type="ECO:0000259" key="4">
    <source>
        <dbReference type="PROSITE" id="PS50175"/>
    </source>
</evidence>